<comment type="caution">
    <text evidence="1">The sequence shown here is derived from an EMBL/GenBank/DDBJ whole genome shotgun (WGS) entry which is preliminary data.</text>
</comment>
<dbReference type="Proteomes" id="UP000276133">
    <property type="component" value="Unassembled WGS sequence"/>
</dbReference>
<organism evidence="1 2">
    <name type="scientific">Brachionus plicatilis</name>
    <name type="common">Marine rotifer</name>
    <name type="synonym">Brachionus muelleri</name>
    <dbReference type="NCBI Taxonomy" id="10195"/>
    <lineage>
        <taxon>Eukaryota</taxon>
        <taxon>Metazoa</taxon>
        <taxon>Spiralia</taxon>
        <taxon>Gnathifera</taxon>
        <taxon>Rotifera</taxon>
        <taxon>Eurotatoria</taxon>
        <taxon>Monogononta</taxon>
        <taxon>Pseudotrocha</taxon>
        <taxon>Ploima</taxon>
        <taxon>Brachionidae</taxon>
        <taxon>Brachionus</taxon>
    </lineage>
</organism>
<keyword evidence="2" id="KW-1185">Reference proteome</keyword>
<evidence type="ECO:0000313" key="2">
    <source>
        <dbReference type="Proteomes" id="UP000276133"/>
    </source>
</evidence>
<sequence length="68" mass="8144">MTTNNFIESYLTNINLIRKAIRNTLSLVVKKIVDDAIFIEMFKILSKLWINYEIKITKKNINQYEIYT</sequence>
<proteinExistence type="predicted"/>
<dbReference type="AlphaFoldDB" id="A0A3M7R782"/>
<protein>
    <submittedName>
        <fullName evidence="1">Uncharacterized protein</fullName>
    </submittedName>
</protein>
<accession>A0A3M7R782</accession>
<evidence type="ECO:0000313" key="1">
    <source>
        <dbReference type="EMBL" id="RNA19241.1"/>
    </source>
</evidence>
<reference evidence="1 2" key="1">
    <citation type="journal article" date="2018" name="Sci. Rep.">
        <title>Genomic signatures of local adaptation to the degree of environmental predictability in rotifers.</title>
        <authorList>
            <person name="Franch-Gras L."/>
            <person name="Hahn C."/>
            <person name="Garcia-Roger E.M."/>
            <person name="Carmona M.J."/>
            <person name="Serra M."/>
            <person name="Gomez A."/>
        </authorList>
    </citation>
    <scope>NUCLEOTIDE SEQUENCE [LARGE SCALE GENOMIC DNA]</scope>
    <source>
        <strain evidence="1">HYR1</strain>
    </source>
</reference>
<name>A0A3M7R782_BRAPC</name>
<dbReference type="EMBL" id="REGN01004084">
    <property type="protein sequence ID" value="RNA19241.1"/>
    <property type="molecule type" value="Genomic_DNA"/>
</dbReference>
<gene>
    <name evidence="1" type="ORF">BpHYR1_008834</name>
</gene>